<evidence type="ECO:0000313" key="1">
    <source>
        <dbReference type="EMBL" id="MPN58545.1"/>
    </source>
</evidence>
<organism evidence="1">
    <name type="scientific">bioreactor metagenome</name>
    <dbReference type="NCBI Taxonomy" id="1076179"/>
    <lineage>
        <taxon>unclassified sequences</taxon>
        <taxon>metagenomes</taxon>
        <taxon>ecological metagenomes</taxon>
    </lineage>
</organism>
<evidence type="ECO:0008006" key="2">
    <source>
        <dbReference type="Google" id="ProtNLM"/>
    </source>
</evidence>
<name>A0A645J4B2_9ZZZZ</name>
<reference evidence="1" key="1">
    <citation type="submission" date="2019-08" db="EMBL/GenBank/DDBJ databases">
        <authorList>
            <person name="Kucharzyk K."/>
            <person name="Murdoch R.W."/>
            <person name="Higgins S."/>
            <person name="Loffler F."/>
        </authorList>
    </citation>
    <scope>NUCLEOTIDE SEQUENCE</scope>
</reference>
<proteinExistence type="predicted"/>
<dbReference type="InterPro" id="IPR029044">
    <property type="entry name" value="Nucleotide-diphossugar_trans"/>
</dbReference>
<accession>A0A645J4B2</accession>
<comment type="caution">
    <text evidence="1">The sequence shown here is derived from an EMBL/GenBank/DDBJ whole genome shotgun (WGS) entry which is preliminary data.</text>
</comment>
<dbReference type="AlphaFoldDB" id="A0A645J4B2"/>
<dbReference type="SUPFAM" id="SSF53448">
    <property type="entry name" value="Nucleotide-diphospho-sugar transferases"/>
    <property type="match status" value="1"/>
</dbReference>
<sequence>MKSFPVDEKFQDKIFYFLHNKYVHLLNILGMGMGRGECQIVKKEVFRQIGGYNSNLVAGEDFDLYRRIVHNGKKILFSKQILINESPRRFRRYGYLKTLWFWTLNSITVMFFNKSVSKEWEPIR</sequence>
<protein>
    <recommendedName>
        <fullName evidence="2">Glycosyltransferase 2-like domain-containing protein</fullName>
    </recommendedName>
</protein>
<dbReference type="Gene3D" id="3.90.550.10">
    <property type="entry name" value="Spore Coat Polysaccharide Biosynthesis Protein SpsA, Chain A"/>
    <property type="match status" value="1"/>
</dbReference>
<dbReference type="EMBL" id="VSSQ01131358">
    <property type="protein sequence ID" value="MPN58545.1"/>
    <property type="molecule type" value="Genomic_DNA"/>
</dbReference>
<gene>
    <name evidence="1" type="ORF">SDC9_206251</name>
</gene>